<dbReference type="PROSITE" id="PS51257">
    <property type="entry name" value="PROKAR_LIPOPROTEIN"/>
    <property type="match status" value="1"/>
</dbReference>
<dbReference type="EMBL" id="CP007547">
    <property type="protein sequence ID" value="AIL44391.1"/>
    <property type="molecule type" value="Genomic_DNA"/>
</dbReference>
<dbReference type="HOGENOM" id="CLU_2507413_0_0_10"/>
<dbReference type="AlphaFoldDB" id="A0A077E9Y3"/>
<evidence type="ECO:0000256" key="1">
    <source>
        <dbReference type="SAM" id="MobiDB-lite"/>
    </source>
</evidence>
<dbReference type="Proteomes" id="UP000028933">
    <property type="component" value="Chromosome"/>
</dbReference>
<feature type="compositionally biased region" description="Basic and acidic residues" evidence="1">
    <location>
        <begin position="46"/>
        <end position="85"/>
    </location>
</feature>
<dbReference type="RefSeq" id="WP_024564975.1">
    <property type="nucleotide sequence ID" value="NZ_CP007547.1"/>
</dbReference>
<reference evidence="2" key="1">
    <citation type="journal article" date="2013" name="Lancet">
        <title>First case of E anophelis outbreak in an intensive-care unit.</title>
        <authorList>
            <person name="Teo J."/>
            <person name="Tan S.Y."/>
            <person name="Tay M."/>
            <person name="Ding Y."/>
            <person name="Kjelleberg S."/>
            <person name="Givskov M."/>
            <person name="Lin R.T."/>
            <person name="Yang L."/>
        </authorList>
    </citation>
    <scope>NUCLEOTIDE SEQUENCE [LARGE SCALE GENOMIC DNA]</scope>
    <source>
        <strain evidence="2">NUHP1</strain>
    </source>
</reference>
<evidence type="ECO:0000313" key="2">
    <source>
        <dbReference type="EMBL" id="AIL44391.1"/>
    </source>
</evidence>
<evidence type="ECO:0008006" key="4">
    <source>
        <dbReference type="Google" id="ProtNLM"/>
    </source>
</evidence>
<dbReference type="STRING" id="1338011.BD94_0616"/>
<organism evidence="2 3">
    <name type="scientific">Elizabethkingia anophelis NUHP1</name>
    <dbReference type="NCBI Taxonomy" id="1338011"/>
    <lineage>
        <taxon>Bacteria</taxon>
        <taxon>Pseudomonadati</taxon>
        <taxon>Bacteroidota</taxon>
        <taxon>Flavobacteriia</taxon>
        <taxon>Flavobacteriales</taxon>
        <taxon>Weeksellaceae</taxon>
        <taxon>Elizabethkingia</taxon>
    </lineage>
</organism>
<sequence>MRSKVLIISTVIFAISVSSCSDRSTEESINNVTSAIGTKSTNFNTNREKVEDKSKNTTKSHEPKFNTKAEQEQELVDPDKIVRPR</sequence>
<gene>
    <name evidence="2" type="ORF">BD94_0616</name>
</gene>
<protein>
    <recommendedName>
        <fullName evidence="4">Lipoprotein</fullName>
    </recommendedName>
</protein>
<dbReference type="KEGG" id="eao:BD94_0616"/>
<evidence type="ECO:0000313" key="3">
    <source>
        <dbReference type="Proteomes" id="UP000028933"/>
    </source>
</evidence>
<name>A0A077E9Y3_9FLAO</name>
<feature type="region of interest" description="Disordered" evidence="1">
    <location>
        <begin position="38"/>
        <end position="85"/>
    </location>
</feature>
<accession>A0A077E9Y3</accession>
<reference evidence="2" key="2">
    <citation type="journal article" date="2015" name="Genome Biol. Evol.">
        <title>Complete Genome Sequence and Transcriptomic Analysis of the Novel Pathogen Elizabethkingia anophelis in Response to Oxidative Stress.</title>
        <authorList>
            <person name="Li Y."/>
            <person name="Liu Y."/>
            <person name="Chew S.C."/>
            <person name="Tay M."/>
            <person name="Salido M.M."/>
            <person name="Teo J."/>
            <person name="Lauro F.M."/>
            <person name="Givskov M."/>
            <person name="Yang L."/>
        </authorList>
    </citation>
    <scope>NUCLEOTIDE SEQUENCE</scope>
    <source>
        <strain evidence="2">NUHP1</strain>
    </source>
</reference>
<proteinExistence type="predicted"/>